<proteinExistence type="predicted"/>
<sequence>MNPSVLRPPNSQLLSDAVISGMIQCSRRANSVYSVEESSEKHAIRNETQRHHDRTRLAFVHENPSTDWEECFGAAEFNDAAESKLAPSGKRKRVADPPCMLRKSLVHAPLAGQQSMKLTNTEVEEAAELLVLGRQLHRIQRREIQRRYRAKQKKHMENLEKDTEQLRQEIAVLEQHHRGNKPNEDAWNMAAQYFNLFRRGSQPKPRANPSAVTKYNEQIAFVRSSMTPNVVSNRGYGAEATVKSWTFSQWFGDFEMEPDSLKRMESGSVATTTRTRVTITERTLRTVFPHLFLSHDSRHLVEKL</sequence>
<dbReference type="EMBL" id="BSXT01002808">
    <property type="protein sequence ID" value="GMF51059.1"/>
    <property type="molecule type" value="Genomic_DNA"/>
</dbReference>
<organism evidence="2 3">
    <name type="scientific">Phytophthora fragariaefolia</name>
    <dbReference type="NCBI Taxonomy" id="1490495"/>
    <lineage>
        <taxon>Eukaryota</taxon>
        <taxon>Sar</taxon>
        <taxon>Stramenopiles</taxon>
        <taxon>Oomycota</taxon>
        <taxon>Peronosporomycetes</taxon>
        <taxon>Peronosporales</taxon>
        <taxon>Peronosporaceae</taxon>
        <taxon>Phytophthora</taxon>
    </lineage>
</organism>
<evidence type="ECO:0000313" key="2">
    <source>
        <dbReference type="EMBL" id="GMF51059.1"/>
    </source>
</evidence>
<comment type="caution">
    <text evidence="2">The sequence shown here is derived from an EMBL/GenBank/DDBJ whole genome shotgun (WGS) entry which is preliminary data.</text>
</comment>
<evidence type="ECO:0000313" key="3">
    <source>
        <dbReference type="Proteomes" id="UP001165121"/>
    </source>
</evidence>
<accession>A0A9W6XZH7</accession>
<keyword evidence="1" id="KW-0175">Coiled coil</keyword>
<dbReference type="Proteomes" id="UP001165121">
    <property type="component" value="Unassembled WGS sequence"/>
</dbReference>
<gene>
    <name evidence="2" type="ORF">Pfra01_002053300</name>
</gene>
<keyword evidence="3" id="KW-1185">Reference proteome</keyword>
<dbReference type="OrthoDB" id="99302at2759"/>
<evidence type="ECO:0000256" key="1">
    <source>
        <dbReference type="SAM" id="Coils"/>
    </source>
</evidence>
<dbReference type="AlphaFoldDB" id="A0A9W6XZH7"/>
<name>A0A9W6XZH7_9STRA</name>
<feature type="coiled-coil region" evidence="1">
    <location>
        <begin position="149"/>
        <end position="176"/>
    </location>
</feature>
<protein>
    <submittedName>
        <fullName evidence="2">Unnamed protein product</fullName>
    </submittedName>
</protein>
<reference evidence="2" key="1">
    <citation type="submission" date="2023-04" db="EMBL/GenBank/DDBJ databases">
        <title>Phytophthora fragariaefolia NBRC 109709.</title>
        <authorList>
            <person name="Ichikawa N."/>
            <person name="Sato H."/>
            <person name="Tonouchi N."/>
        </authorList>
    </citation>
    <scope>NUCLEOTIDE SEQUENCE</scope>
    <source>
        <strain evidence="2">NBRC 109709</strain>
    </source>
</reference>